<gene>
    <name evidence="10" type="ORF">ABIE13_002859</name>
</gene>
<dbReference type="Gene3D" id="1.10.540.10">
    <property type="entry name" value="Acyl-CoA dehydrogenase/oxidase, N-terminal domain"/>
    <property type="match status" value="1"/>
</dbReference>
<evidence type="ECO:0000259" key="8">
    <source>
        <dbReference type="Pfam" id="PF02770"/>
    </source>
</evidence>
<dbReference type="SUPFAM" id="SSF47203">
    <property type="entry name" value="Acyl-CoA dehydrogenase C-terminal domain-like"/>
    <property type="match status" value="1"/>
</dbReference>
<comment type="subunit">
    <text evidence="3">Homodimer.</text>
</comment>
<name>A0ABV2Q9M1_9BURK</name>
<dbReference type="GO" id="GO:0070991">
    <property type="term" value="F:medium-chain fatty acyl-CoA dehydrogenase activity"/>
    <property type="evidence" value="ECO:0007669"/>
    <property type="project" value="UniProtKB-EC"/>
</dbReference>
<protein>
    <submittedName>
        <fullName evidence="10">Acyl-CoA dehydrogenase</fullName>
        <ecNumber evidence="10">1.3.8.7</ecNumber>
    </submittedName>
</protein>
<dbReference type="InterPro" id="IPR013786">
    <property type="entry name" value="AcylCoA_DH/ox_N"/>
</dbReference>
<evidence type="ECO:0000313" key="11">
    <source>
        <dbReference type="Proteomes" id="UP001549320"/>
    </source>
</evidence>
<evidence type="ECO:0000256" key="2">
    <source>
        <dbReference type="ARBA" id="ARBA00009347"/>
    </source>
</evidence>
<feature type="domain" description="Acyl-CoA dehydrogenase/oxidase N-terminal" evidence="9">
    <location>
        <begin position="21"/>
        <end position="138"/>
    </location>
</feature>
<comment type="similarity">
    <text evidence="2">Belongs to the acyl-CoA dehydrogenase family.</text>
</comment>
<dbReference type="InterPro" id="IPR009100">
    <property type="entry name" value="AcylCoA_DH/oxidase_NM_dom_sf"/>
</dbReference>
<accession>A0ABV2Q9M1</accession>
<dbReference type="InterPro" id="IPR050741">
    <property type="entry name" value="Acyl-CoA_dehydrogenase"/>
</dbReference>
<organism evidence="10 11">
    <name type="scientific">Ottowia thiooxydans</name>
    <dbReference type="NCBI Taxonomy" id="219182"/>
    <lineage>
        <taxon>Bacteria</taxon>
        <taxon>Pseudomonadati</taxon>
        <taxon>Pseudomonadota</taxon>
        <taxon>Betaproteobacteria</taxon>
        <taxon>Burkholderiales</taxon>
        <taxon>Comamonadaceae</taxon>
        <taxon>Ottowia</taxon>
    </lineage>
</organism>
<feature type="domain" description="Acyl-CoA dehydrogenase/oxidase C-terminal" evidence="7">
    <location>
        <begin position="247"/>
        <end position="395"/>
    </location>
</feature>
<evidence type="ECO:0000256" key="6">
    <source>
        <dbReference type="ARBA" id="ARBA00023002"/>
    </source>
</evidence>
<evidence type="ECO:0000256" key="3">
    <source>
        <dbReference type="ARBA" id="ARBA00011738"/>
    </source>
</evidence>
<dbReference type="InterPro" id="IPR037069">
    <property type="entry name" value="AcylCoA_DH/ox_N_sf"/>
</dbReference>
<keyword evidence="4" id="KW-0285">Flavoprotein</keyword>
<keyword evidence="5" id="KW-0274">FAD</keyword>
<keyword evidence="11" id="KW-1185">Reference proteome</keyword>
<evidence type="ECO:0000256" key="4">
    <source>
        <dbReference type="ARBA" id="ARBA00022630"/>
    </source>
</evidence>
<reference evidence="10 11" key="1">
    <citation type="submission" date="2024-06" db="EMBL/GenBank/DDBJ databases">
        <title>Sorghum-associated microbial communities from plants grown in Nebraska, USA.</title>
        <authorList>
            <person name="Schachtman D."/>
        </authorList>
    </citation>
    <scope>NUCLEOTIDE SEQUENCE [LARGE SCALE GENOMIC DNA]</scope>
    <source>
        <strain evidence="10 11">2709</strain>
    </source>
</reference>
<dbReference type="Proteomes" id="UP001549320">
    <property type="component" value="Unassembled WGS sequence"/>
</dbReference>
<evidence type="ECO:0000256" key="5">
    <source>
        <dbReference type="ARBA" id="ARBA00022827"/>
    </source>
</evidence>
<comment type="caution">
    <text evidence="10">The sequence shown here is derived from an EMBL/GenBank/DDBJ whole genome shotgun (WGS) entry which is preliminary data.</text>
</comment>
<dbReference type="EMBL" id="JBEPSH010000005">
    <property type="protein sequence ID" value="MET4577748.1"/>
    <property type="molecule type" value="Genomic_DNA"/>
</dbReference>
<feature type="domain" description="Acyl-CoA oxidase/dehydrogenase middle" evidence="8">
    <location>
        <begin position="142"/>
        <end position="219"/>
    </location>
</feature>
<dbReference type="InterPro" id="IPR036250">
    <property type="entry name" value="AcylCo_DH-like_C"/>
</dbReference>
<evidence type="ECO:0000313" key="10">
    <source>
        <dbReference type="EMBL" id="MET4577748.1"/>
    </source>
</evidence>
<proteinExistence type="inferred from homology"/>
<dbReference type="Pfam" id="PF00441">
    <property type="entry name" value="Acyl-CoA_dh_1"/>
    <property type="match status" value="1"/>
</dbReference>
<evidence type="ECO:0000259" key="7">
    <source>
        <dbReference type="Pfam" id="PF00441"/>
    </source>
</evidence>
<dbReference type="Pfam" id="PF02771">
    <property type="entry name" value="Acyl-CoA_dh_N"/>
    <property type="match status" value="1"/>
</dbReference>
<dbReference type="InterPro" id="IPR006091">
    <property type="entry name" value="Acyl-CoA_Oxase/DH_mid-dom"/>
</dbReference>
<dbReference type="InterPro" id="IPR046373">
    <property type="entry name" value="Acyl-CoA_Oxase/DH_mid-dom_sf"/>
</dbReference>
<dbReference type="CDD" id="cd00567">
    <property type="entry name" value="ACAD"/>
    <property type="match status" value="1"/>
</dbReference>
<comment type="cofactor">
    <cofactor evidence="1">
        <name>FAD</name>
        <dbReference type="ChEBI" id="CHEBI:57692"/>
    </cofactor>
</comment>
<evidence type="ECO:0000259" key="9">
    <source>
        <dbReference type="Pfam" id="PF02771"/>
    </source>
</evidence>
<evidence type="ECO:0000256" key="1">
    <source>
        <dbReference type="ARBA" id="ARBA00001974"/>
    </source>
</evidence>
<dbReference type="Gene3D" id="2.40.110.10">
    <property type="entry name" value="Butyryl-CoA Dehydrogenase, subunit A, domain 2"/>
    <property type="match status" value="1"/>
</dbReference>
<dbReference type="PANTHER" id="PTHR48083">
    <property type="entry name" value="MEDIUM-CHAIN SPECIFIC ACYL-COA DEHYDROGENASE, MITOCHONDRIAL-RELATED"/>
    <property type="match status" value="1"/>
</dbReference>
<dbReference type="Gene3D" id="1.20.140.10">
    <property type="entry name" value="Butyryl-CoA Dehydrogenase, subunit A, domain 3"/>
    <property type="match status" value="1"/>
</dbReference>
<dbReference type="SUPFAM" id="SSF56645">
    <property type="entry name" value="Acyl-CoA dehydrogenase NM domain-like"/>
    <property type="match status" value="1"/>
</dbReference>
<sequence length="402" mass="44089">MGQGRQGDLKMKHLASTRSPEEYSALIENLRDFIDTEVIPRESLSTAHDGAEVRRTSQALNDLATARGLSGPRARREDGGLELSWTECCAYLEQAGRSFLGPLALGCAPPTQPDVFALERLATPAQRERYLLPLLRGERASCFAMTEPSPGVGSDPRMLSATARRTADGWQIDGHKWFISGAMKADFAIVVARTESGPSWFLVDMDTPGFQIVRDIPTMEPFDIGGHAEILLQGCKVSADALIGEEGQGMAHSQLRLEGARLFHCMRYIGLASRAMSIAQDYALRRESQGVKLAEHQMVQAMVADAHIQLYASRQVVLDVARRLDEGDSIRHHSSMAKVFVSEAVYQVADSAVQICGALGISEDIPLSMILRMLRPFRIYDGASEVHRAAIARRALHHGLTP</sequence>
<dbReference type="Pfam" id="PF02770">
    <property type="entry name" value="Acyl-CoA_dh_M"/>
    <property type="match status" value="1"/>
</dbReference>
<keyword evidence="6 10" id="KW-0560">Oxidoreductase</keyword>
<dbReference type="PANTHER" id="PTHR48083:SF13">
    <property type="entry name" value="ACYL-COA DEHYDROGENASE FAMILY MEMBER 11"/>
    <property type="match status" value="1"/>
</dbReference>
<dbReference type="InterPro" id="IPR009075">
    <property type="entry name" value="AcylCo_DH/oxidase_C"/>
</dbReference>
<dbReference type="EC" id="1.3.8.7" evidence="10"/>